<gene>
    <name evidence="2" type="ORF">DI270_014840</name>
</gene>
<evidence type="ECO:0000313" key="2">
    <source>
        <dbReference type="EMBL" id="RGA04303.1"/>
    </source>
</evidence>
<evidence type="ECO:0000313" key="3">
    <source>
        <dbReference type="Proteomes" id="UP000262538"/>
    </source>
</evidence>
<accession>A0ABX9LL30</accession>
<proteinExistence type="predicted"/>
<name>A0ABX9LL30_9ACTN</name>
<organism evidence="2 3">
    <name type="scientific">Microbispora triticiradicis</name>
    <dbReference type="NCBI Taxonomy" id="2200763"/>
    <lineage>
        <taxon>Bacteria</taxon>
        <taxon>Bacillati</taxon>
        <taxon>Actinomycetota</taxon>
        <taxon>Actinomycetes</taxon>
        <taxon>Streptosporangiales</taxon>
        <taxon>Streptosporangiaceae</taxon>
        <taxon>Microbispora</taxon>
    </lineage>
</organism>
<dbReference type="EMBL" id="QFZU02000063">
    <property type="protein sequence ID" value="RGA04303.1"/>
    <property type="molecule type" value="Genomic_DNA"/>
</dbReference>
<dbReference type="RefSeq" id="WP_111700458.1">
    <property type="nucleotide sequence ID" value="NZ_QFZU02000063.1"/>
</dbReference>
<comment type="caution">
    <text evidence="2">The sequence shown here is derived from an EMBL/GenBank/DDBJ whole genome shotgun (WGS) entry which is preliminary data.</text>
</comment>
<reference evidence="2 3" key="1">
    <citation type="submission" date="2018-08" db="EMBL/GenBank/DDBJ databases">
        <title>Microbispora. triticiradicis sp. nov., a novel actinomycete isolated from the root of wheat (Triticum aestivum L.)).</title>
        <authorList>
            <person name="Han C."/>
        </authorList>
    </citation>
    <scope>NUCLEOTIDE SEQUENCE [LARGE SCALE GENOMIC DNA]</scope>
    <source>
        <strain evidence="2 3">NEAU-HRDPA2-9</strain>
    </source>
</reference>
<dbReference type="Proteomes" id="UP000262538">
    <property type="component" value="Unassembled WGS sequence"/>
</dbReference>
<sequence length="121" mass="13109">MQVLQPADDVTDFGGEAGGGKGSWQAPLPQAEDERAQLARRCRWWLLIGDALTSLRWPTIPSGFGDGSQVIDEPVQVIDNFLSIYAGHVIVNGGQCVMECLSTNSDGGDVLIEPVERRRAK</sequence>
<keyword evidence="3" id="KW-1185">Reference proteome</keyword>
<feature type="region of interest" description="Disordered" evidence="1">
    <location>
        <begin position="1"/>
        <end position="31"/>
    </location>
</feature>
<protein>
    <submittedName>
        <fullName evidence="2">Uncharacterized protein</fullName>
    </submittedName>
</protein>
<evidence type="ECO:0000256" key="1">
    <source>
        <dbReference type="SAM" id="MobiDB-lite"/>
    </source>
</evidence>